<reference evidence="2 3" key="1">
    <citation type="journal article" date="2016" name="Nat. Commun.">
        <title>Thousands of microbial genomes shed light on interconnected biogeochemical processes in an aquifer system.</title>
        <authorList>
            <person name="Anantharaman K."/>
            <person name="Brown C.T."/>
            <person name="Hug L.A."/>
            <person name="Sharon I."/>
            <person name="Castelle C.J."/>
            <person name="Probst A.J."/>
            <person name="Thomas B.C."/>
            <person name="Singh A."/>
            <person name="Wilkins M.J."/>
            <person name="Karaoz U."/>
            <person name="Brodie E.L."/>
            <person name="Williams K.H."/>
            <person name="Hubbard S.S."/>
            <person name="Banfield J.F."/>
        </authorList>
    </citation>
    <scope>NUCLEOTIDE SEQUENCE [LARGE SCALE GENOMIC DNA]</scope>
</reference>
<dbReference type="EMBL" id="MFTD01000028">
    <property type="protein sequence ID" value="OGI46165.1"/>
    <property type="molecule type" value="Genomic_DNA"/>
</dbReference>
<proteinExistence type="inferred from homology"/>
<dbReference type="Pfam" id="PF03091">
    <property type="entry name" value="CutA1"/>
    <property type="match status" value="1"/>
</dbReference>
<evidence type="ECO:0000313" key="2">
    <source>
        <dbReference type="EMBL" id="OGI46165.1"/>
    </source>
</evidence>
<name>A0A1F6TM69_9BACT</name>
<dbReference type="SUPFAM" id="SSF54913">
    <property type="entry name" value="GlnB-like"/>
    <property type="match status" value="1"/>
</dbReference>
<evidence type="ECO:0000313" key="3">
    <source>
        <dbReference type="Proteomes" id="UP000176484"/>
    </source>
</evidence>
<dbReference type="PANTHER" id="PTHR23419">
    <property type="entry name" value="DIVALENT CATION TOLERANCE CUTA-RELATED"/>
    <property type="match status" value="1"/>
</dbReference>
<dbReference type="Gene3D" id="3.30.70.120">
    <property type="match status" value="1"/>
</dbReference>
<organism evidence="2 3">
    <name type="scientific">Candidatus Nomurabacteria bacterium GWB1_40_6</name>
    <dbReference type="NCBI Taxonomy" id="1801727"/>
    <lineage>
        <taxon>Bacteria</taxon>
        <taxon>Candidatus Nomuraibacteriota</taxon>
    </lineage>
</organism>
<comment type="caution">
    <text evidence="2">The sequence shown here is derived from an EMBL/GenBank/DDBJ whole genome shotgun (WGS) entry which is preliminary data.</text>
</comment>
<dbReference type="AlphaFoldDB" id="A0A1F6TM69"/>
<evidence type="ECO:0000256" key="1">
    <source>
        <dbReference type="ARBA" id="ARBA00010169"/>
    </source>
</evidence>
<gene>
    <name evidence="2" type="ORF">A2121_02590</name>
</gene>
<dbReference type="PANTHER" id="PTHR23419:SF8">
    <property type="entry name" value="FI09726P"/>
    <property type="match status" value="1"/>
</dbReference>
<dbReference type="GO" id="GO:0010038">
    <property type="term" value="P:response to metal ion"/>
    <property type="evidence" value="ECO:0007669"/>
    <property type="project" value="InterPro"/>
</dbReference>
<dbReference type="GO" id="GO:0005507">
    <property type="term" value="F:copper ion binding"/>
    <property type="evidence" value="ECO:0007669"/>
    <property type="project" value="TreeGrafter"/>
</dbReference>
<sequence>MVFIYTTCANAEEARLLGKLIIDKKMGACVDYWSVDSMYNWEGDLKKVSQTMLMITTLESKLEEVNDLISQHHSYSTPLIAGIDIRRVNRAYKEWMTQKIS</sequence>
<dbReference type="InterPro" id="IPR015867">
    <property type="entry name" value="N-reg_PII/ATP_PRibTrfase_C"/>
</dbReference>
<comment type="similarity">
    <text evidence="1">Belongs to the CutA family.</text>
</comment>
<dbReference type="Proteomes" id="UP000176484">
    <property type="component" value="Unassembled WGS sequence"/>
</dbReference>
<evidence type="ECO:0008006" key="4">
    <source>
        <dbReference type="Google" id="ProtNLM"/>
    </source>
</evidence>
<dbReference type="InterPro" id="IPR011322">
    <property type="entry name" value="N-reg_PII-like_a/b"/>
</dbReference>
<accession>A0A1F6TM69</accession>
<protein>
    <recommendedName>
        <fullName evidence="4">Divalent-cation tolerance protein CutA</fullName>
    </recommendedName>
</protein>
<dbReference type="InterPro" id="IPR004323">
    <property type="entry name" value="Ion_tolerance_CutA"/>
</dbReference>